<feature type="transmembrane region" description="Helical" evidence="15">
    <location>
        <begin position="290"/>
        <end position="310"/>
    </location>
</feature>
<keyword evidence="14" id="KW-0175">Coiled coil</keyword>
<evidence type="ECO:0000256" key="9">
    <source>
        <dbReference type="ARBA" id="ARBA00022777"/>
    </source>
</evidence>
<name>A0A8J8SHE2_9FIRM</name>
<dbReference type="PANTHER" id="PTHR34220:SF11">
    <property type="entry name" value="SENSOR PROTEIN KINASE HPTS"/>
    <property type="match status" value="1"/>
</dbReference>
<keyword evidence="4" id="KW-1003">Cell membrane</keyword>
<dbReference type="PROSITE" id="PS50109">
    <property type="entry name" value="HIS_KIN"/>
    <property type="match status" value="1"/>
</dbReference>
<evidence type="ECO:0000256" key="2">
    <source>
        <dbReference type="ARBA" id="ARBA00004651"/>
    </source>
</evidence>
<dbReference type="KEGG" id="vpy:HZI73_14875"/>
<dbReference type="Gene3D" id="6.10.340.10">
    <property type="match status" value="1"/>
</dbReference>
<evidence type="ECO:0000256" key="12">
    <source>
        <dbReference type="ARBA" id="ARBA00023012"/>
    </source>
</evidence>
<dbReference type="InterPro" id="IPR036890">
    <property type="entry name" value="HATPase_C_sf"/>
</dbReference>
<dbReference type="GO" id="GO:0000155">
    <property type="term" value="F:phosphorelay sensor kinase activity"/>
    <property type="evidence" value="ECO:0007669"/>
    <property type="project" value="InterPro"/>
</dbReference>
<dbReference type="SMART" id="SM00304">
    <property type="entry name" value="HAMP"/>
    <property type="match status" value="1"/>
</dbReference>
<dbReference type="RefSeq" id="WP_212694170.1">
    <property type="nucleotide sequence ID" value="NZ_CP058649.1"/>
</dbReference>
<evidence type="ECO:0000256" key="5">
    <source>
        <dbReference type="ARBA" id="ARBA00022553"/>
    </source>
</evidence>
<dbReference type="SUPFAM" id="SSF158472">
    <property type="entry name" value="HAMP domain-like"/>
    <property type="match status" value="1"/>
</dbReference>
<keyword evidence="9 18" id="KW-0418">Kinase</keyword>
<keyword evidence="19" id="KW-1185">Reference proteome</keyword>
<proteinExistence type="predicted"/>
<feature type="coiled-coil region" evidence="14">
    <location>
        <begin position="351"/>
        <end position="378"/>
    </location>
</feature>
<keyword evidence="7 15" id="KW-0812">Transmembrane</keyword>
<feature type="domain" description="Histidine kinase" evidence="16">
    <location>
        <begin position="480"/>
        <end position="586"/>
    </location>
</feature>
<dbReference type="SUPFAM" id="SSF55874">
    <property type="entry name" value="ATPase domain of HSP90 chaperone/DNA topoisomerase II/histidine kinase"/>
    <property type="match status" value="1"/>
</dbReference>
<dbReference type="Proteomes" id="UP000683246">
    <property type="component" value="Chromosome"/>
</dbReference>
<keyword evidence="11 15" id="KW-1133">Transmembrane helix</keyword>
<dbReference type="InterPro" id="IPR005467">
    <property type="entry name" value="His_kinase_dom"/>
</dbReference>
<evidence type="ECO:0000256" key="6">
    <source>
        <dbReference type="ARBA" id="ARBA00022679"/>
    </source>
</evidence>
<dbReference type="SMART" id="SM00387">
    <property type="entry name" value="HATPase_c"/>
    <property type="match status" value="1"/>
</dbReference>
<dbReference type="Gene3D" id="3.30.565.10">
    <property type="entry name" value="Histidine kinase-like ATPase, C-terminal domain"/>
    <property type="match status" value="1"/>
</dbReference>
<dbReference type="EMBL" id="CP058649">
    <property type="protein sequence ID" value="QUI23486.1"/>
    <property type="molecule type" value="Genomic_DNA"/>
</dbReference>
<evidence type="ECO:0000256" key="7">
    <source>
        <dbReference type="ARBA" id="ARBA00022692"/>
    </source>
</evidence>
<evidence type="ECO:0000259" key="16">
    <source>
        <dbReference type="PROSITE" id="PS50109"/>
    </source>
</evidence>
<dbReference type="InterPro" id="IPR050640">
    <property type="entry name" value="Bact_2-comp_sensor_kinase"/>
</dbReference>
<evidence type="ECO:0000259" key="17">
    <source>
        <dbReference type="PROSITE" id="PS50885"/>
    </source>
</evidence>
<keyword evidence="6" id="KW-0808">Transferase</keyword>
<dbReference type="GO" id="GO:0005886">
    <property type="term" value="C:plasma membrane"/>
    <property type="evidence" value="ECO:0007669"/>
    <property type="project" value="UniProtKB-SubCell"/>
</dbReference>
<keyword evidence="12" id="KW-0902">Two-component regulatory system</keyword>
<evidence type="ECO:0000256" key="3">
    <source>
        <dbReference type="ARBA" id="ARBA00012438"/>
    </source>
</evidence>
<dbReference type="InterPro" id="IPR010559">
    <property type="entry name" value="Sig_transdc_His_kin_internal"/>
</dbReference>
<evidence type="ECO:0000256" key="11">
    <source>
        <dbReference type="ARBA" id="ARBA00022989"/>
    </source>
</evidence>
<reference evidence="18" key="1">
    <citation type="submission" date="2020-07" db="EMBL/GenBank/DDBJ databases">
        <title>Vallitalea pronyensis genome.</title>
        <authorList>
            <person name="Postec A."/>
        </authorList>
    </citation>
    <scope>NUCLEOTIDE SEQUENCE</scope>
    <source>
        <strain evidence="18">FatNI3</strain>
    </source>
</reference>
<evidence type="ECO:0000256" key="15">
    <source>
        <dbReference type="SAM" id="Phobius"/>
    </source>
</evidence>
<accession>A0A8J8SHE2</accession>
<comment type="catalytic activity">
    <reaction evidence="1">
        <text>ATP + protein L-histidine = ADP + protein N-phospho-L-histidine.</text>
        <dbReference type="EC" id="2.7.13.3"/>
    </reaction>
</comment>
<dbReference type="AlphaFoldDB" id="A0A8J8SHE2"/>
<keyword evidence="8" id="KW-0547">Nucleotide-binding</keyword>
<evidence type="ECO:0000256" key="8">
    <source>
        <dbReference type="ARBA" id="ARBA00022741"/>
    </source>
</evidence>
<organism evidence="18 19">
    <name type="scientific">Vallitalea pronyensis</name>
    <dbReference type="NCBI Taxonomy" id="1348613"/>
    <lineage>
        <taxon>Bacteria</taxon>
        <taxon>Bacillati</taxon>
        <taxon>Bacillota</taxon>
        <taxon>Clostridia</taxon>
        <taxon>Lachnospirales</taxon>
        <taxon>Vallitaleaceae</taxon>
        <taxon>Vallitalea</taxon>
    </lineage>
</organism>
<keyword evidence="5" id="KW-0597">Phosphoprotein</keyword>
<dbReference type="EC" id="2.7.13.3" evidence="3"/>
<dbReference type="Pfam" id="PF00672">
    <property type="entry name" value="HAMP"/>
    <property type="match status" value="1"/>
</dbReference>
<dbReference type="Pfam" id="PF06580">
    <property type="entry name" value="His_kinase"/>
    <property type="match status" value="1"/>
</dbReference>
<feature type="domain" description="HAMP" evidence="17">
    <location>
        <begin position="311"/>
        <end position="363"/>
    </location>
</feature>
<dbReference type="CDD" id="cd06225">
    <property type="entry name" value="HAMP"/>
    <property type="match status" value="1"/>
</dbReference>
<keyword evidence="13 15" id="KW-0472">Membrane</keyword>
<evidence type="ECO:0000256" key="14">
    <source>
        <dbReference type="SAM" id="Coils"/>
    </source>
</evidence>
<evidence type="ECO:0000256" key="10">
    <source>
        <dbReference type="ARBA" id="ARBA00022840"/>
    </source>
</evidence>
<protein>
    <recommendedName>
        <fullName evidence="3">histidine kinase</fullName>
        <ecNumber evidence="3">2.7.13.3</ecNumber>
    </recommendedName>
</protein>
<dbReference type="InterPro" id="IPR003594">
    <property type="entry name" value="HATPase_dom"/>
</dbReference>
<gene>
    <name evidence="18" type="ORF">HZI73_14875</name>
</gene>
<evidence type="ECO:0000313" key="18">
    <source>
        <dbReference type="EMBL" id="QUI23486.1"/>
    </source>
</evidence>
<comment type="subcellular location">
    <subcellularLocation>
        <location evidence="2">Cell membrane</location>
        <topology evidence="2">Multi-pass membrane protein</topology>
    </subcellularLocation>
</comment>
<evidence type="ECO:0000256" key="1">
    <source>
        <dbReference type="ARBA" id="ARBA00000085"/>
    </source>
</evidence>
<dbReference type="Pfam" id="PF02518">
    <property type="entry name" value="HATPase_c"/>
    <property type="match status" value="1"/>
</dbReference>
<sequence length="592" mass="69431">MKLKRIGVRITMYYSLVILVLILIISISLSYVFSDEIIVQNNKIANHKIDIITYNIGAEIDNIKDLHKEITQNPKIKGLLNRAYEGEKSIELVNVLSRELLNYKQKTPYIVNLFFVDIEDHILDPLYRLDYYNEIISNNHEFEQYKQDKYRAKFSNPTSYPIKNSYVNNNIIYYGQVLRDDDYRLLGYLILNLRIEILFSEIEAFCQEAFDAAYIVNENDTIIHYIGEEDEKEPLSFINHAINPEESLYKKDNERYFVYERPIEKYPLWKIVGINKYDTVMSNMTTLYRLVIYIGLISIIVIIWVSFFIAKKITNPIRDVSSAMKKFEHFEWPEVIEPKTEDELKNLVSGFNKMVINIKRLTHQIERETEERKKVELASLQFQLELLQSQINPHFIHNTLNSMQYLALRDNAHDVREMIRSLNLLLRGSMSVGTEVIPLEEELKYLDGYINIQKNRYKDRFEVVKEISDDIYPLQVPKLILQPLVENALYHGILPKEKKGIITVYIKKESDAVVFKIMDDGIGMDKKRLETIYHKKQSKRTSGYNHIGLSNVNERLKLYFGANCRLDISSEPGVGTCVMFKIPLDHHGIEGH</sequence>
<dbReference type="GO" id="GO:0005524">
    <property type="term" value="F:ATP binding"/>
    <property type="evidence" value="ECO:0007669"/>
    <property type="project" value="UniProtKB-KW"/>
</dbReference>
<dbReference type="PANTHER" id="PTHR34220">
    <property type="entry name" value="SENSOR HISTIDINE KINASE YPDA"/>
    <property type="match status" value="1"/>
</dbReference>
<evidence type="ECO:0000256" key="13">
    <source>
        <dbReference type="ARBA" id="ARBA00023136"/>
    </source>
</evidence>
<dbReference type="PROSITE" id="PS50885">
    <property type="entry name" value="HAMP"/>
    <property type="match status" value="1"/>
</dbReference>
<evidence type="ECO:0000256" key="4">
    <source>
        <dbReference type="ARBA" id="ARBA00022475"/>
    </source>
</evidence>
<evidence type="ECO:0000313" key="19">
    <source>
        <dbReference type="Proteomes" id="UP000683246"/>
    </source>
</evidence>
<keyword evidence="10" id="KW-0067">ATP-binding</keyword>
<feature type="transmembrane region" description="Helical" evidence="15">
    <location>
        <begin position="12"/>
        <end position="33"/>
    </location>
</feature>
<dbReference type="InterPro" id="IPR003660">
    <property type="entry name" value="HAMP_dom"/>
</dbReference>